<protein>
    <submittedName>
        <fullName evidence="1">Uncharacterized protein</fullName>
    </submittedName>
</protein>
<name>A0ACC1ME95_9HYPO</name>
<sequence length="624" mass="67548">MEANQAMRLKRQLAHVPVTAVAFYRDPATKVLYVLAGEDTDLVVYRATSSRSDSGDKGETQVAVVSRMQMLHAQPIHGIHVHQPSEADAAAAISTGRVLLWGGSSVAIFKTSDLNLKAGSGRGDNNKNGTLLPLPSLPLIARLRAPDWIYDGAISTLDANHAVLVTAHNEVITMRYDENTGTAALSSGLVSPSRPMLYAANVRWTSGTEVLVAAGTVFGDILVWKHAFGGADDDTQKPQTLFSLSGHEGSIFGIHMSPLMEMPDGSVVRLLASCSDDRTIRIWNITESEASEKNVAKEVSVTVLREASDTGFRCVPAAYAERNDASGVANGRVDISPVATAMGHASRIWGVKFGVPNVDELICDERQRWGSTDGKCLSLYSFGEDATVQKWTVDIVAALQQPQLSKISHEKTYALHNGKHLWSGDTLCCVEGGITTTYVLSGGSDSRITLMKETADMDSRGTDMYSSAETWDMHNIIPLPQQPVPATTKPRKELISRYDFLTPDVLLAVSNLGTLWLATFVGKDTTWQGLVVEDEAAAEDMKNVYSLRTVSHGAALLGSTTGGVYYFGLRDKRIEKVASLAGRVVEMNALSKALPGATGRPARSRARRRLQASTADSWQYRRRG</sequence>
<keyword evidence="2" id="KW-1185">Reference proteome</keyword>
<evidence type="ECO:0000313" key="2">
    <source>
        <dbReference type="Proteomes" id="UP001143910"/>
    </source>
</evidence>
<comment type="caution">
    <text evidence="1">The sequence shown here is derived from an EMBL/GenBank/DDBJ whole genome shotgun (WGS) entry which is preliminary data.</text>
</comment>
<organism evidence="1 2">
    <name type="scientific">Zarea fungicola</name>
    <dbReference type="NCBI Taxonomy" id="93591"/>
    <lineage>
        <taxon>Eukaryota</taxon>
        <taxon>Fungi</taxon>
        <taxon>Dikarya</taxon>
        <taxon>Ascomycota</taxon>
        <taxon>Pezizomycotina</taxon>
        <taxon>Sordariomycetes</taxon>
        <taxon>Hypocreomycetidae</taxon>
        <taxon>Hypocreales</taxon>
        <taxon>Cordycipitaceae</taxon>
        <taxon>Zarea</taxon>
    </lineage>
</organism>
<evidence type="ECO:0000313" key="1">
    <source>
        <dbReference type="EMBL" id="KAJ2963212.1"/>
    </source>
</evidence>
<gene>
    <name evidence="1" type="ORF">NQ176_g10869</name>
</gene>
<dbReference type="Proteomes" id="UP001143910">
    <property type="component" value="Unassembled WGS sequence"/>
</dbReference>
<reference evidence="1" key="1">
    <citation type="submission" date="2022-08" db="EMBL/GenBank/DDBJ databases">
        <title>Genome Sequence of Lecanicillium fungicola.</title>
        <authorList>
            <person name="Buettner E."/>
        </authorList>
    </citation>
    <scope>NUCLEOTIDE SEQUENCE</scope>
    <source>
        <strain evidence="1">Babe33</strain>
    </source>
</reference>
<proteinExistence type="predicted"/>
<accession>A0ACC1ME95</accession>
<dbReference type="EMBL" id="JANJQO010003227">
    <property type="protein sequence ID" value="KAJ2963212.1"/>
    <property type="molecule type" value="Genomic_DNA"/>
</dbReference>